<dbReference type="EMBL" id="CP066744">
    <property type="protein sequence ID" value="QQK08062.1"/>
    <property type="molecule type" value="Genomic_DNA"/>
</dbReference>
<sequence>MKFSLDTFNLDLGETPIENLFLDLMMPTADGEAVKVYLYLYRQVLKNDNNYEFDEDDISKDLGMSLDDFKKALEYWLEVGIISRELVVETGKYNYKFISIRELQLGSKQFYEYNRNEEKFLNKNNNIEMFEKIEDILELPLTNTNIMDILDLQKTTNVSSDLIVKAFEYSKKKTGKMNFNYVFGIIRNWYLDGIRTVEDYYNLLDSEKTKKANIRKKRKYYKPKSGDENKLDIDFKENSEELEYIKNYLAQRNKDE</sequence>
<organism evidence="1 2">
    <name type="scientific">Miniphocaeibacter halophilus</name>
    <dbReference type="NCBI Taxonomy" id="2931922"/>
    <lineage>
        <taxon>Bacteria</taxon>
        <taxon>Bacillati</taxon>
        <taxon>Bacillota</taxon>
        <taxon>Tissierellia</taxon>
        <taxon>Tissierellales</taxon>
        <taxon>Peptoniphilaceae</taxon>
        <taxon>Miniphocaeibacter</taxon>
    </lineage>
</organism>
<dbReference type="Proteomes" id="UP000595814">
    <property type="component" value="Chromosome"/>
</dbReference>
<reference evidence="1 2" key="1">
    <citation type="journal article" date="2022" name="Int. J. Syst. Evol. Microbiol.">
        <title>Miniphocaeibacter halophilus sp. nov., an ammonium-tolerant acetate-producing bacterium isolated from a biogas system.</title>
        <authorList>
            <person name="Schnurer A."/>
            <person name="Singh A."/>
            <person name="Bi S."/>
            <person name="Qiao W."/>
            <person name="Westerholm M."/>
        </authorList>
    </citation>
    <scope>NUCLEOTIDE SEQUENCE [LARGE SCALE GENOMIC DNA]</scope>
    <source>
        <strain evidence="1 2">AMB_01</strain>
    </source>
</reference>
<keyword evidence="2" id="KW-1185">Reference proteome</keyword>
<protein>
    <submittedName>
        <fullName evidence="1">DnaD domain protein</fullName>
    </submittedName>
</protein>
<evidence type="ECO:0000313" key="2">
    <source>
        <dbReference type="Proteomes" id="UP000595814"/>
    </source>
</evidence>
<gene>
    <name evidence="1" type="ORF">JFY71_00570</name>
</gene>
<evidence type="ECO:0000313" key="1">
    <source>
        <dbReference type="EMBL" id="QQK08062.1"/>
    </source>
</evidence>
<proteinExistence type="predicted"/>
<name>A0AC61MR64_9FIRM</name>
<accession>A0AC61MR64</accession>